<keyword evidence="1" id="KW-1133">Transmembrane helix</keyword>
<organism evidence="2 3">
    <name type="scientific">Mangrovibacterium marinum</name>
    <dbReference type="NCBI Taxonomy" id="1639118"/>
    <lineage>
        <taxon>Bacteria</taxon>
        <taxon>Pseudomonadati</taxon>
        <taxon>Bacteroidota</taxon>
        <taxon>Bacteroidia</taxon>
        <taxon>Marinilabiliales</taxon>
        <taxon>Prolixibacteraceae</taxon>
        <taxon>Mangrovibacterium</taxon>
    </lineage>
</organism>
<feature type="transmembrane region" description="Helical" evidence="1">
    <location>
        <begin position="38"/>
        <end position="63"/>
    </location>
</feature>
<proteinExistence type="predicted"/>
<evidence type="ECO:0000313" key="2">
    <source>
        <dbReference type="EMBL" id="PTN07940.1"/>
    </source>
</evidence>
<feature type="transmembrane region" description="Helical" evidence="1">
    <location>
        <begin position="15"/>
        <end position="32"/>
    </location>
</feature>
<name>A0A2T5C043_9BACT</name>
<dbReference type="AlphaFoldDB" id="A0A2T5C043"/>
<evidence type="ECO:0000256" key="1">
    <source>
        <dbReference type="SAM" id="Phobius"/>
    </source>
</evidence>
<sequence length="148" mass="17172">MEISNKKRVAKIKRIFNLSMLVLVLVTLFFAWRDNMLVFGIFAGVDVLFFFAFQFANVNYIYYCSDSGKILLRYYPILSIFGKDYRSIEFDKSLLYFAKIKRMGALADLYLAIKTSKGIAEYPEVSLMGLSKDEVAMIERDLNVMLKH</sequence>
<gene>
    <name evidence="2" type="ORF">C8N47_112102</name>
</gene>
<dbReference type="EMBL" id="QAAD01000012">
    <property type="protein sequence ID" value="PTN07940.1"/>
    <property type="molecule type" value="Genomic_DNA"/>
</dbReference>
<comment type="caution">
    <text evidence="2">The sequence shown here is derived from an EMBL/GenBank/DDBJ whole genome shotgun (WGS) entry which is preliminary data.</text>
</comment>
<evidence type="ECO:0000313" key="3">
    <source>
        <dbReference type="Proteomes" id="UP000243525"/>
    </source>
</evidence>
<protein>
    <recommendedName>
        <fullName evidence="4">PH (Pleckstrin Homology) domain-containing protein</fullName>
    </recommendedName>
</protein>
<dbReference type="OrthoDB" id="1121522at2"/>
<evidence type="ECO:0008006" key="4">
    <source>
        <dbReference type="Google" id="ProtNLM"/>
    </source>
</evidence>
<keyword evidence="1" id="KW-0472">Membrane</keyword>
<dbReference type="RefSeq" id="WP_107822917.1">
    <property type="nucleotide sequence ID" value="NZ_OY782574.1"/>
</dbReference>
<dbReference type="Proteomes" id="UP000243525">
    <property type="component" value="Unassembled WGS sequence"/>
</dbReference>
<accession>A0A2T5C043</accession>
<reference evidence="2 3" key="1">
    <citation type="submission" date="2018-04" db="EMBL/GenBank/DDBJ databases">
        <title>Genomic Encyclopedia of Archaeal and Bacterial Type Strains, Phase II (KMG-II): from individual species to whole genera.</title>
        <authorList>
            <person name="Goeker M."/>
        </authorList>
    </citation>
    <scope>NUCLEOTIDE SEQUENCE [LARGE SCALE GENOMIC DNA]</scope>
    <source>
        <strain evidence="2 3">DSM 28823</strain>
    </source>
</reference>
<keyword evidence="1" id="KW-0812">Transmembrane</keyword>
<keyword evidence="3" id="KW-1185">Reference proteome</keyword>